<protein>
    <submittedName>
        <fullName evidence="1">Uncharacterized protein</fullName>
    </submittedName>
</protein>
<dbReference type="EMBL" id="NPDN01000008">
    <property type="protein sequence ID" value="PJZ24582.1"/>
    <property type="molecule type" value="Genomic_DNA"/>
</dbReference>
<evidence type="ECO:0000313" key="1">
    <source>
        <dbReference type="EMBL" id="PJZ24582.1"/>
    </source>
</evidence>
<reference evidence="1 2" key="1">
    <citation type="submission" date="2017-07" db="EMBL/GenBank/DDBJ databases">
        <title>Leptospira spp. isolated from tropical soils.</title>
        <authorList>
            <person name="Thibeaux R."/>
            <person name="Iraola G."/>
            <person name="Ferres I."/>
            <person name="Bierque E."/>
            <person name="Girault D."/>
            <person name="Soupe-Gilbert M.-E."/>
            <person name="Picardeau M."/>
            <person name="Goarant C."/>
        </authorList>
    </citation>
    <scope>NUCLEOTIDE SEQUENCE [LARGE SCALE GENOMIC DNA]</scope>
    <source>
        <strain evidence="1 2">MCA1-C-A1</strain>
    </source>
</reference>
<sequence>MKNVFKKIALILVIFFGFSVGFRSDRGRTSSFPLSLKFKLLQEPLHASADDWGFVRQSATWARGNSLFMDDIIAGIQANQMLTALAHTQIVSATNVPMGDEGGVFDIKLRLKDNTSPTPFTVPSSSVFATSKDYDNCFQLKVAGTSNVALQFFWDDDPRDPSQDGAILFYNLNLLAPNKWTATATIESYVYSPDTTDPKYDPNIILVDQGLVQTYSWAGPLGTDTLAQSVKSGRVILEEMDGGAVFCFKTVVSINGTADFSSLSPLLPANQAFCNSGNADEYYKLAYSQELTGNLEVIAKSGWEEGGVTQVVSPADDQICSYGSINYGIFNMSGFVKDHVALASVPTYDHINATRVSKLYQRIGTTGKSGSGDLKGVKWDDLTQATIQGLTSSVTFKDLTGYGF</sequence>
<keyword evidence="2" id="KW-1185">Reference proteome</keyword>
<name>A0A2M9XAL1_9LEPT</name>
<dbReference type="NCBIfam" id="NF047527">
    <property type="entry name" value="LIC_12337_fam"/>
    <property type="match status" value="1"/>
</dbReference>
<dbReference type="RefSeq" id="WP_100707783.1">
    <property type="nucleotide sequence ID" value="NZ_NPDL01000007.1"/>
</dbReference>
<organism evidence="1 2">
    <name type="scientific">Leptospira hartskeerlii</name>
    <dbReference type="NCBI Taxonomy" id="2023177"/>
    <lineage>
        <taxon>Bacteria</taxon>
        <taxon>Pseudomonadati</taxon>
        <taxon>Spirochaetota</taxon>
        <taxon>Spirochaetia</taxon>
        <taxon>Leptospirales</taxon>
        <taxon>Leptospiraceae</taxon>
        <taxon>Leptospira</taxon>
    </lineage>
</organism>
<proteinExistence type="predicted"/>
<dbReference type="AlphaFoldDB" id="A0A2M9XAL1"/>
<gene>
    <name evidence="1" type="ORF">CH357_16110</name>
</gene>
<accession>A0A2M9XAL1</accession>
<comment type="caution">
    <text evidence="1">The sequence shown here is derived from an EMBL/GenBank/DDBJ whole genome shotgun (WGS) entry which is preliminary data.</text>
</comment>
<dbReference type="OrthoDB" id="339157at2"/>
<dbReference type="Proteomes" id="UP000232196">
    <property type="component" value="Unassembled WGS sequence"/>
</dbReference>
<evidence type="ECO:0000313" key="2">
    <source>
        <dbReference type="Proteomes" id="UP000232196"/>
    </source>
</evidence>